<evidence type="ECO:0000313" key="9">
    <source>
        <dbReference type="Proteomes" id="UP000287857"/>
    </source>
</evidence>
<dbReference type="SUPFAM" id="SSF52540">
    <property type="entry name" value="P-loop containing nucleoside triphosphate hydrolases"/>
    <property type="match status" value="1"/>
</dbReference>
<dbReference type="Proteomes" id="UP000287857">
    <property type="component" value="Unassembled WGS sequence"/>
</dbReference>
<feature type="compositionally biased region" description="Basic and acidic residues" evidence="5">
    <location>
        <begin position="375"/>
        <end position="385"/>
    </location>
</feature>
<dbReference type="PROSITE" id="PS51194">
    <property type="entry name" value="HELICASE_CTER"/>
    <property type="match status" value="1"/>
</dbReference>
<feature type="domain" description="Helicase ATP-binding" evidence="6">
    <location>
        <begin position="29"/>
        <end position="198"/>
    </location>
</feature>
<name>A0A429ZZR7_9ENTE</name>
<dbReference type="InterPro" id="IPR050547">
    <property type="entry name" value="DEAD_box_RNA_helicases"/>
</dbReference>
<keyword evidence="9" id="KW-1185">Reference proteome</keyword>
<dbReference type="SMART" id="SM00490">
    <property type="entry name" value="HELICc"/>
    <property type="match status" value="1"/>
</dbReference>
<evidence type="ECO:0000256" key="1">
    <source>
        <dbReference type="ARBA" id="ARBA00022741"/>
    </source>
</evidence>
<dbReference type="PROSITE" id="PS51192">
    <property type="entry name" value="HELICASE_ATP_BIND_1"/>
    <property type="match status" value="1"/>
</dbReference>
<accession>A0A429ZZR7</accession>
<dbReference type="GO" id="GO:0016787">
    <property type="term" value="F:hydrolase activity"/>
    <property type="evidence" value="ECO:0007669"/>
    <property type="project" value="UniProtKB-KW"/>
</dbReference>
<dbReference type="RefSeq" id="WP_125983486.1">
    <property type="nucleotide sequence ID" value="NZ_NGJS01000004.1"/>
</dbReference>
<sequence length="429" mass="48062">MINQLPKVWQELWQQESYGEPTLIQEKLLDPLNEGESVLGISPTGSGKTIAYLLPLLTKVVQGDGNQLLVLLPSQELASQVAEVARTWAKPLGLRVQSIIGGANIKRQIEGLKKRPEIVIGTPGRVLELIKTKKIKAHLIHSLVLDEIDDLVAASEYNSAKGVLKSVQRDTQIVGISATGQVVVPEINQIFDKEPLIIDVTNEDDTKGKITHAYILTPSRKRSDVLRRLVHTSDFKALVFFNQLTELGAVSERMDFLEVTHGTLASDQHQSERKAAITDFEKNRLPLLLTTDIGARGLDFSYLHYVVQYDVPMVAENYVHRAGRVGRMGKDGMVISLVNERELRNLRQIMREIGRDLVEVYAAHGEILTEMPDEAEPKIAEAKDSKKPKKEKPIKKAVVKTDQIAAKPKKKKNRTKRNKNKGVHWEKNN</sequence>
<feature type="compositionally biased region" description="Basic residues" evidence="5">
    <location>
        <begin position="386"/>
        <end position="398"/>
    </location>
</feature>
<dbReference type="InterPro" id="IPR044742">
    <property type="entry name" value="DEAD/DEAH_RhlB"/>
</dbReference>
<keyword evidence="2" id="KW-0378">Hydrolase</keyword>
<dbReference type="OrthoDB" id="9805696at2"/>
<dbReference type="GO" id="GO:0033592">
    <property type="term" value="F:RNA strand annealing activity"/>
    <property type="evidence" value="ECO:0007669"/>
    <property type="project" value="TreeGrafter"/>
</dbReference>
<evidence type="ECO:0000313" key="8">
    <source>
        <dbReference type="EMBL" id="RST99548.1"/>
    </source>
</evidence>
<comment type="caution">
    <text evidence="8">The sequence shown here is derived from an EMBL/GenBank/DDBJ whole genome shotgun (WGS) entry which is preliminary data.</text>
</comment>
<keyword evidence="1" id="KW-0547">Nucleotide-binding</keyword>
<keyword evidence="4" id="KW-0067">ATP-binding</keyword>
<dbReference type="GO" id="GO:0005829">
    <property type="term" value="C:cytosol"/>
    <property type="evidence" value="ECO:0007669"/>
    <property type="project" value="TreeGrafter"/>
</dbReference>
<organism evidence="8 9">
    <name type="scientific">Vagococcus vulneris</name>
    <dbReference type="NCBI Taxonomy" id="1977869"/>
    <lineage>
        <taxon>Bacteria</taxon>
        <taxon>Bacillati</taxon>
        <taxon>Bacillota</taxon>
        <taxon>Bacilli</taxon>
        <taxon>Lactobacillales</taxon>
        <taxon>Enterococcaceae</taxon>
        <taxon>Vagococcus</taxon>
    </lineage>
</organism>
<feature type="domain" description="Helicase C-terminal" evidence="7">
    <location>
        <begin position="192"/>
        <end position="369"/>
    </location>
</feature>
<dbReference type="CDD" id="cd18787">
    <property type="entry name" value="SF2_C_DEAD"/>
    <property type="match status" value="1"/>
</dbReference>
<dbReference type="PANTHER" id="PTHR47963:SF7">
    <property type="entry name" value="ATP-DEPENDENT RNA HELICASE YFML-RELATED"/>
    <property type="match status" value="1"/>
</dbReference>
<evidence type="ECO:0008006" key="10">
    <source>
        <dbReference type="Google" id="ProtNLM"/>
    </source>
</evidence>
<protein>
    <recommendedName>
        <fullName evidence="10">RNA helicase</fullName>
    </recommendedName>
</protein>
<dbReference type="Pfam" id="PF00270">
    <property type="entry name" value="DEAD"/>
    <property type="match status" value="1"/>
</dbReference>
<dbReference type="Gene3D" id="3.40.50.300">
    <property type="entry name" value="P-loop containing nucleotide triphosphate hydrolases"/>
    <property type="match status" value="2"/>
</dbReference>
<feature type="compositionally biased region" description="Basic residues" evidence="5">
    <location>
        <begin position="407"/>
        <end position="422"/>
    </location>
</feature>
<feature type="region of interest" description="Disordered" evidence="5">
    <location>
        <begin position="372"/>
        <end position="429"/>
    </location>
</feature>
<evidence type="ECO:0000256" key="2">
    <source>
        <dbReference type="ARBA" id="ARBA00022801"/>
    </source>
</evidence>
<evidence type="ECO:0000256" key="5">
    <source>
        <dbReference type="SAM" id="MobiDB-lite"/>
    </source>
</evidence>
<dbReference type="EMBL" id="NGJS01000004">
    <property type="protein sequence ID" value="RST99548.1"/>
    <property type="molecule type" value="Genomic_DNA"/>
</dbReference>
<dbReference type="CDD" id="cd00268">
    <property type="entry name" value="DEADc"/>
    <property type="match status" value="1"/>
</dbReference>
<evidence type="ECO:0000256" key="4">
    <source>
        <dbReference type="ARBA" id="ARBA00022840"/>
    </source>
</evidence>
<dbReference type="AlphaFoldDB" id="A0A429ZZR7"/>
<dbReference type="InterPro" id="IPR027417">
    <property type="entry name" value="P-loop_NTPase"/>
</dbReference>
<dbReference type="GO" id="GO:0009409">
    <property type="term" value="P:response to cold"/>
    <property type="evidence" value="ECO:0007669"/>
    <property type="project" value="TreeGrafter"/>
</dbReference>
<evidence type="ECO:0000256" key="3">
    <source>
        <dbReference type="ARBA" id="ARBA00022806"/>
    </source>
</evidence>
<dbReference type="PANTHER" id="PTHR47963">
    <property type="entry name" value="DEAD-BOX ATP-DEPENDENT RNA HELICASE 47, MITOCHONDRIAL"/>
    <property type="match status" value="1"/>
</dbReference>
<dbReference type="GO" id="GO:0005524">
    <property type="term" value="F:ATP binding"/>
    <property type="evidence" value="ECO:0007669"/>
    <property type="project" value="UniProtKB-KW"/>
</dbReference>
<dbReference type="GO" id="GO:0003724">
    <property type="term" value="F:RNA helicase activity"/>
    <property type="evidence" value="ECO:0007669"/>
    <property type="project" value="TreeGrafter"/>
</dbReference>
<gene>
    <name evidence="8" type="ORF">CBF37_04265</name>
</gene>
<reference evidence="8 9" key="1">
    <citation type="submission" date="2017-05" db="EMBL/GenBank/DDBJ databases">
        <title>Vagococcus spp. assemblies.</title>
        <authorList>
            <person name="Gulvik C.A."/>
        </authorList>
    </citation>
    <scope>NUCLEOTIDE SEQUENCE [LARGE SCALE GENOMIC DNA]</scope>
    <source>
        <strain evidence="8 9">SS1995</strain>
    </source>
</reference>
<dbReference type="InterPro" id="IPR001650">
    <property type="entry name" value="Helicase_C-like"/>
</dbReference>
<proteinExistence type="predicted"/>
<dbReference type="Pfam" id="PF00271">
    <property type="entry name" value="Helicase_C"/>
    <property type="match status" value="1"/>
</dbReference>
<dbReference type="GO" id="GO:0005840">
    <property type="term" value="C:ribosome"/>
    <property type="evidence" value="ECO:0007669"/>
    <property type="project" value="TreeGrafter"/>
</dbReference>
<keyword evidence="3" id="KW-0347">Helicase</keyword>
<evidence type="ECO:0000259" key="7">
    <source>
        <dbReference type="PROSITE" id="PS51194"/>
    </source>
</evidence>
<evidence type="ECO:0000259" key="6">
    <source>
        <dbReference type="PROSITE" id="PS51192"/>
    </source>
</evidence>
<dbReference type="InterPro" id="IPR014001">
    <property type="entry name" value="Helicase_ATP-bd"/>
</dbReference>
<dbReference type="InterPro" id="IPR011545">
    <property type="entry name" value="DEAD/DEAH_box_helicase_dom"/>
</dbReference>
<dbReference type="SMART" id="SM00487">
    <property type="entry name" value="DEXDc"/>
    <property type="match status" value="1"/>
</dbReference>